<protein>
    <submittedName>
        <fullName evidence="1">Uncharacterized protein</fullName>
    </submittedName>
</protein>
<dbReference type="Proteomes" id="UP000215059">
    <property type="component" value="Unassembled WGS sequence"/>
</dbReference>
<dbReference type="EMBL" id="NOII01000001">
    <property type="protein sequence ID" value="OYD58442.1"/>
    <property type="molecule type" value="Genomic_DNA"/>
</dbReference>
<reference evidence="1 2" key="1">
    <citation type="submission" date="2017-07" db="EMBL/GenBank/DDBJ databases">
        <title>Fictibacillus sp. nov. GDSW-R2A3 Genome sequencing and assembly.</title>
        <authorList>
            <person name="Mayilraj S."/>
        </authorList>
    </citation>
    <scope>NUCLEOTIDE SEQUENCE [LARGE SCALE GENOMIC DNA]</scope>
    <source>
        <strain evidence="1 2">GDSW-R2A3</strain>
    </source>
</reference>
<dbReference type="AlphaFoldDB" id="A0A235FB26"/>
<sequence>MEWAIKERLSHIKLQEKLNSLNGEFAGRLVKHVESEECYRISHFSVLNENSTAEYAVNYHPFDELLERDRVKIKHTRPAREFFDGRFIY</sequence>
<gene>
    <name evidence="1" type="ORF">CGZ90_00635</name>
</gene>
<name>A0A235FB26_9BACL</name>
<comment type="caution">
    <text evidence="1">The sequence shown here is derived from an EMBL/GenBank/DDBJ whole genome shotgun (WGS) entry which is preliminary data.</text>
</comment>
<organism evidence="1 2">
    <name type="scientific">Fictibacillus aquaticus</name>
    <dbReference type="NCBI Taxonomy" id="2021314"/>
    <lineage>
        <taxon>Bacteria</taxon>
        <taxon>Bacillati</taxon>
        <taxon>Bacillota</taxon>
        <taxon>Bacilli</taxon>
        <taxon>Bacillales</taxon>
        <taxon>Fictibacillaceae</taxon>
        <taxon>Fictibacillus</taxon>
    </lineage>
</organism>
<accession>A0A235FB26</accession>
<dbReference type="RefSeq" id="WP_094250404.1">
    <property type="nucleotide sequence ID" value="NZ_JBHLXL010000001.1"/>
</dbReference>
<proteinExistence type="predicted"/>
<keyword evidence="2" id="KW-1185">Reference proteome</keyword>
<evidence type="ECO:0000313" key="2">
    <source>
        <dbReference type="Proteomes" id="UP000215059"/>
    </source>
</evidence>
<evidence type="ECO:0000313" key="1">
    <source>
        <dbReference type="EMBL" id="OYD58442.1"/>
    </source>
</evidence>